<keyword evidence="3" id="KW-1185">Reference proteome</keyword>
<dbReference type="RefSeq" id="WP_188529024.1">
    <property type="nucleotide sequence ID" value="NZ_BMGR01000002.1"/>
</dbReference>
<comment type="caution">
    <text evidence="2">The sequence shown here is derived from an EMBL/GenBank/DDBJ whole genome shotgun (WGS) entry which is preliminary data.</text>
</comment>
<proteinExistence type="predicted"/>
<sequence>MEVLWIILAAIAVIVIIAVLTGGKSRWQPIKSEGPSRTERIDRLQAYLKANGVKSKTGAGAANTLQLKVRKKDVDRAKALVTAYEKEI</sequence>
<reference evidence="2" key="1">
    <citation type="journal article" date="2014" name="Int. J. Syst. Evol. Microbiol.">
        <title>Complete genome sequence of Corynebacterium casei LMG S-19264T (=DSM 44701T), isolated from a smear-ripened cheese.</title>
        <authorList>
            <consortium name="US DOE Joint Genome Institute (JGI-PGF)"/>
            <person name="Walter F."/>
            <person name="Albersmeier A."/>
            <person name="Kalinowski J."/>
            <person name="Ruckert C."/>
        </authorList>
    </citation>
    <scope>NUCLEOTIDE SEQUENCE</scope>
    <source>
        <strain evidence="2">CGMCC 1.12987</strain>
    </source>
</reference>
<keyword evidence="1" id="KW-0812">Transmembrane</keyword>
<accession>A0A917CKZ1</accession>
<organism evidence="2 3">
    <name type="scientific">Paenibacillus abyssi</name>
    <dbReference type="NCBI Taxonomy" id="1340531"/>
    <lineage>
        <taxon>Bacteria</taxon>
        <taxon>Bacillati</taxon>
        <taxon>Bacillota</taxon>
        <taxon>Bacilli</taxon>
        <taxon>Bacillales</taxon>
        <taxon>Paenibacillaceae</taxon>
        <taxon>Paenibacillus</taxon>
    </lineage>
</organism>
<evidence type="ECO:0000256" key="1">
    <source>
        <dbReference type="SAM" id="Phobius"/>
    </source>
</evidence>
<name>A0A917CKZ1_9BACL</name>
<feature type="transmembrane region" description="Helical" evidence="1">
    <location>
        <begin position="6"/>
        <end position="23"/>
    </location>
</feature>
<gene>
    <name evidence="2" type="ORF">GCM10010916_06800</name>
</gene>
<keyword evidence="1" id="KW-1133">Transmembrane helix</keyword>
<keyword evidence="1" id="KW-0472">Membrane</keyword>
<evidence type="ECO:0000313" key="3">
    <source>
        <dbReference type="Proteomes" id="UP000644756"/>
    </source>
</evidence>
<reference evidence="2" key="2">
    <citation type="submission" date="2020-09" db="EMBL/GenBank/DDBJ databases">
        <authorList>
            <person name="Sun Q."/>
            <person name="Zhou Y."/>
        </authorList>
    </citation>
    <scope>NUCLEOTIDE SEQUENCE</scope>
    <source>
        <strain evidence="2">CGMCC 1.12987</strain>
    </source>
</reference>
<protein>
    <submittedName>
        <fullName evidence="2">Uncharacterized protein</fullName>
    </submittedName>
</protein>
<dbReference type="AlphaFoldDB" id="A0A917CKZ1"/>
<dbReference type="EMBL" id="BMGR01000002">
    <property type="protein sequence ID" value="GGF92082.1"/>
    <property type="molecule type" value="Genomic_DNA"/>
</dbReference>
<dbReference type="Proteomes" id="UP000644756">
    <property type="component" value="Unassembled WGS sequence"/>
</dbReference>
<evidence type="ECO:0000313" key="2">
    <source>
        <dbReference type="EMBL" id="GGF92082.1"/>
    </source>
</evidence>